<proteinExistence type="predicted"/>
<feature type="region of interest" description="Disordered" evidence="1">
    <location>
        <begin position="191"/>
        <end position="212"/>
    </location>
</feature>
<gene>
    <name evidence="2" type="ORF">APZ42_032945</name>
</gene>
<dbReference type="AlphaFoldDB" id="A0A164LJD5"/>
<evidence type="ECO:0000313" key="3">
    <source>
        <dbReference type="Proteomes" id="UP000076858"/>
    </source>
</evidence>
<dbReference type="EMBL" id="LRGB01003128">
    <property type="protein sequence ID" value="KZS04167.1"/>
    <property type="molecule type" value="Genomic_DNA"/>
</dbReference>
<reference evidence="2 3" key="1">
    <citation type="submission" date="2016-03" db="EMBL/GenBank/DDBJ databases">
        <title>EvidentialGene: Evidence-directed Construction of Genes on Genomes.</title>
        <authorList>
            <person name="Gilbert D.G."/>
            <person name="Choi J.-H."/>
            <person name="Mockaitis K."/>
            <person name="Colbourne J."/>
            <person name="Pfrender M."/>
        </authorList>
    </citation>
    <scope>NUCLEOTIDE SEQUENCE [LARGE SCALE GENOMIC DNA]</scope>
    <source>
        <strain evidence="2 3">Xinb3</strain>
        <tissue evidence="2">Complete organism</tissue>
    </source>
</reference>
<protein>
    <submittedName>
        <fullName evidence="2">Uncharacterized protein</fullName>
    </submittedName>
</protein>
<dbReference type="Proteomes" id="UP000076858">
    <property type="component" value="Unassembled WGS sequence"/>
</dbReference>
<organism evidence="2 3">
    <name type="scientific">Daphnia magna</name>
    <dbReference type="NCBI Taxonomy" id="35525"/>
    <lineage>
        <taxon>Eukaryota</taxon>
        <taxon>Metazoa</taxon>
        <taxon>Ecdysozoa</taxon>
        <taxon>Arthropoda</taxon>
        <taxon>Crustacea</taxon>
        <taxon>Branchiopoda</taxon>
        <taxon>Diplostraca</taxon>
        <taxon>Cladocera</taxon>
        <taxon>Anomopoda</taxon>
        <taxon>Daphniidae</taxon>
        <taxon>Daphnia</taxon>
    </lineage>
</organism>
<accession>A0A164LJD5</accession>
<sequence>MPPSNASHDNKNAKPKGQLTTYYTTTYATASYYTEPPKYYSAPSYYQTEAPKYFTKKAPEYSTTTYTAPSYYTEAPAYYTTTNATHSYYTEPPKLLFLALTVKLRREISFVVQGTHVQNTLILASTVLQKWRFHDFYSWDRSRSFYDNRTCFLSDDRERFCYPNFRKRSPLRRPRAYDAYFECDYDSRSYPTHSEAEPEDEYNSDTSREDDWPEYEHAGGIDRGRPWRPQTGVRFTTDQSPISVELPALSEEAQSIAGPSNGNQGSDPRRVEDVVVVINASPPPVVHKAICDEIASLLSVGVSTEQSKWTLKEFPLVYEVNDFSVMSPKLDAWMSRRSKDKGVLKAANVKEEALIRTQLKIMDIGPPLIDLYARLATLKQATTSSMRRAVQTTEIQRSTRRDQLIPPSTRHTHYGRHQYERGSRARGRRGGGDPRGGRERGNPNPRRYEFLAPCNIEAHNTISVSLKVGARLSVFAGKWSEIPNDPWVLNTVSNGLKIDFLSEPFQRSSPRDVAMSEEMRAVCQAEIASLLKKRAVDGFRLIVNLKPLNKFI</sequence>
<dbReference type="OrthoDB" id="6361724at2759"/>
<evidence type="ECO:0000256" key="1">
    <source>
        <dbReference type="SAM" id="MobiDB-lite"/>
    </source>
</evidence>
<evidence type="ECO:0000313" key="2">
    <source>
        <dbReference type="EMBL" id="KZS04167.1"/>
    </source>
</evidence>
<keyword evidence="3" id="KW-1185">Reference proteome</keyword>
<comment type="caution">
    <text evidence="2">The sequence shown here is derived from an EMBL/GenBank/DDBJ whole genome shotgun (WGS) entry which is preliminary data.</text>
</comment>
<feature type="compositionally biased region" description="Basic and acidic residues" evidence="1">
    <location>
        <begin position="430"/>
        <end position="446"/>
    </location>
</feature>
<feature type="region of interest" description="Disordered" evidence="1">
    <location>
        <begin position="388"/>
        <end position="446"/>
    </location>
</feature>
<name>A0A164LJD5_9CRUS</name>